<dbReference type="OrthoDB" id="10265668at2759"/>
<comment type="subcellular location">
    <subcellularLocation>
        <location evidence="1">Nucleus</location>
    </subcellularLocation>
</comment>
<evidence type="ECO:0000256" key="6">
    <source>
        <dbReference type="ARBA" id="ARBA00038019"/>
    </source>
</evidence>
<feature type="compositionally biased region" description="Basic and acidic residues" evidence="7">
    <location>
        <begin position="863"/>
        <end position="873"/>
    </location>
</feature>
<dbReference type="InterPro" id="IPR059164">
    <property type="entry name" value="HAT_PRP39_C"/>
</dbReference>
<evidence type="ECO:0000313" key="8">
    <source>
        <dbReference type="EMBL" id="KAA0057094.1"/>
    </source>
</evidence>
<dbReference type="Proteomes" id="UP000321947">
    <property type="component" value="Unassembled WGS sequence"/>
</dbReference>
<dbReference type="PANTHER" id="PTHR17204:SF26">
    <property type="entry name" value="PRE-MRNA-PROCESSING FACTOR 39-2"/>
    <property type="match status" value="1"/>
</dbReference>
<dbReference type="AlphaFoldDB" id="A0A5D3DAZ3"/>
<dbReference type="PANTHER" id="PTHR17204">
    <property type="entry name" value="PRE-MRNA PROCESSING PROTEIN PRP39-RELATED"/>
    <property type="match status" value="1"/>
</dbReference>
<dbReference type="Pfam" id="PF23241">
    <property type="entry name" value="HAT_PRP39_C"/>
    <property type="match status" value="1"/>
</dbReference>
<keyword evidence="2" id="KW-0507">mRNA processing</keyword>
<feature type="compositionally biased region" description="Polar residues" evidence="7">
    <location>
        <begin position="876"/>
        <end position="895"/>
    </location>
</feature>
<accession>A0A5D3DAZ3</accession>
<proteinExistence type="inferred from homology"/>
<feature type="region of interest" description="Disordered" evidence="7">
    <location>
        <begin position="1041"/>
        <end position="1064"/>
    </location>
</feature>
<dbReference type="EMBL" id="SSTE01007279">
    <property type="protein sequence ID" value="KAA0057094.1"/>
    <property type="molecule type" value="Genomic_DNA"/>
</dbReference>
<dbReference type="InterPro" id="IPR011990">
    <property type="entry name" value="TPR-like_helical_dom_sf"/>
</dbReference>
<keyword evidence="5" id="KW-0539">Nucleus</keyword>
<dbReference type="EMBL" id="SSTD01006130">
    <property type="protein sequence ID" value="TYK20629.1"/>
    <property type="molecule type" value="Genomic_DNA"/>
</dbReference>
<protein>
    <submittedName>
        <fullName evidence="9">Nuclear factor of activated T-cells 5 isoform X1</fullName>
    </submittedName>
</protein>
<dbReference type="GO" id="GO:0030627">
    <property type="term" value="F:pre-mRNA 5'-splice site binding"/>
    <property type="evidence" value="ECO:0007669"/>
    <property type="project" value="TreeGrafter"/>
</dbReference>
<dbReference type="FunFam" id="1.25.40.10:FF:000064">
    <property type="entry name" value="Putative pre-mrna-processing factor 39"/>
    <property type="match status" value="1"/>
</dbReference>
<evidence type="ECO:0000256" key="4">
    <source>
        <dbReference type="ARBA" id="ARBA00023187"/>
    </source>
</evidence>
<dbReference type="Pfam" id="PF23240">
    <property type="entry name" value="HAT_PRP39_N"/>
    <property type="match status" value="1"/>
</dbReference>
<dbReference type="InterPro" id="IPR003107">
    <property type="entry name" value="HAT"/>
</dbReference>
<keyword evidence="4" id="KW-0508">mRNA splicing</keyword>
<evidence type="ECO:0000256" key="1">
    <source>
        <dbReference type="ARBA" id="ARBA00004123"/>
    </source>
</evidence>
<organism evidence="9 11">
    <name type="scientific">Cucumis melo var. makuwa</name>
    <name type="common">Oriental melon</name>
    <dbReference type="NCBI Taxonomy" id="1194695"/>
    <lineage>
        <taxon>Eukaryota</taxon>
        <taxon>Viridiplantae</taxon>
        <taxon>Streptophyta</taxon>
        <taxon>Embryophyta</taxon>
        <taxon>Tracheophyta</taxon>
        <taxon>Spermatophyta</taxon>
        <taxon>Magnoliopsida</taxon>
        <taxon>eudicotyledons</taxon>
        <taxon>Gunneridae</taxon>
        <taxon>Pentapetalae</taxon>
        <taxon>rosids</taxon>
        <taxon>fabids</taxon>
        <taxon>Cucurbitales</taxon>
        <taxon>Cucurbitaceae</taxon>
        <taxon>Benincaseae</taxon>
        <taxon>Cucumis</taxon>
    </lineage>
</organism>
<dbReference type="GO" id="GO:0005685">
    <property type="term" value="C:U1 snRNP"/>
    <property type="evidence" value="ECO:0007669"/>
    <property type="project" value="TreeGrafter"/>
</dbReference>
<dbReference type="Proteomes" id="UP000321393">
    <property type="component" value="Unassembled WGS sequence"/>
</dbReference>
<evidence type="ECO:0000313" key="11">
    <source>
        <dbReference type="Proteomes" id="UP000321947"/>
    </source>
</evidence>
<feature type="compositionally biased region" description="Basic and acidic residues" evidence="7">
    <location>
        <begin position="1049"/>
        <end position="1064"/>
    </location>
</feature>
<evidence type="ECO:0000256" key="2">
    <source>
        <dbReference type="ARBA" id="ARBA00022664"/>
    </source>
</evidence>
<sequence length="1111" mass="127572">METRLVIPTPTSGTSIWSLLRSVQFYAKSRTLAMANDFQLLNNSGTKAQPIESDSAVGLDESKLYEGVPIHGLDFDEWTSLISEIEREYPDVIEKISLVYDSFLSEFPLCHGYWRKYAAHKTRLCSADRVVDVFEQAVQSATYSVGIWVDYCSFSISAFEDPSDIRRLFKRAISFVGKDYLSYSLWDKYIEFEVSQQQWDSLALIYIQTLRFPTKKLSYYHNSFRKLTASLKENIQSDTGCNNSMPMEFEASPDGEVPTKCTDTELSSVIKDLLDLSAGTTRYSSLLKYVHAGEKLYDEACQLEEKVIHFEDKIRRTYFHVKPLDAGQLKNWHSYLDFVEMYGDFDWAVKLYERCLIPCASYPEFWMRYVEFVETKGGREIAMFALERATKTFLKKVPVIHLFNSRFKEQIRDLSGARAAFLQLDGDLDSKFVENIILKANMEKRMGKSTEAFNIYREALEMALMKKKLDVLPALYVHFSRLKHMITGSVDAAMEVLIDGIRNVPLCKLLLEELINFVMVYGVPKLINLVDPIVANAISLKADVSQGWSEQDREDISTLYLKQAVDLCGTIHDVMKVWNRHIKLFPQSIRVMPYKDPIQETEAIKMTVGGKQTTDTTVTYQPIRDGHVNPSNQPPLEENKQSLLDNQNFKNDQSSNGNEPTSCLLVKRNIATKESTIDQINLGDSEIGAEEREQENSPKVLEHYGSGGNQIESAQMRTPMDNSKKDECGDALGVTLKNLSIGSLSLNAKNNDKINLLSEACHEGEPPLENSLSSESVNNTDEEVVMHNPLSVGSSGSIQISNEVVSPSSSPSPDKPTHTQVHSQFHMHQTGDRKWHHKRYAGNLRHDPQHHFQGHSRRRPHRTWKDSPQDYRGMRSGQTPGDQDYTSESIASQKPQVERISQDNNHIQSGQQQNFHTTSQSQLPSQGFTQEKSQYTTSNDEQYGHMQSGQAPNTYEQMWQYYYYQQQQQYLLQQQQLQQAQNFQQQYYQQQVQMQQQYFQSQQQYPYQPVELQQQYHIQQQLQQTQQQQQLLGLQPQEASQTDQLSFQQHEHQPEELEEAEQKQHTKQVSSLSIQIQAGERDHQMILLSMTVDCLMLHNMKCLSVDESLQD</sequence>
<gene>
    <name evidence="9" type="ORF">E5676_scaffold480G00110</name>
    <name evidence="8" type="ORF">E6C27_scaffold96G002880</name>
</gene>
<feature type="compositionally biased region" description="Polar residues" evidence="7">
    <location>
        <begin position="818"/>
        <end position="827"/>
    </location>
</feature>
<dbReference type="SMART" id="SM00386">
    <property type="entry name" value="HAT"/>
    <property type="match status" value="4"/>
</dbReference>
<keyword evidence="3" id="KW-0677">Repeat</keyword>
<evidence type="ECO:0000256" key="3">
    <source>
        <dbReference type="ARBA" id="ARBA00022737"/>
    </source>
</evidence>
<evidence type="ECO:0000256" key="5">
    <source>
        <dbReference type="ARBA" id="ARBA00023242"/>
    </source>
</evidence>
<reference evidence="10 11" key="1">
    <citation type="submission" date="2019-08" db="EMBL/GenBank/DDBJ databases">
        <title>Draft genome sequences of two oriental melons (Cucumis melo L. var makuwa).</title>
        <authorList>
            <person name="Kwon S.-Y."/>
        </authorList>
    </citation>
    <scope>NUCLEOTIDE SEQUENCE [LARGE SCALE GENOMIC DNA]</scope>
    <source>
        <strain evidence="11">cv. Chang Bougi</strain>
        <strain evidence="10">cv. SW 3</strain>
        <tissue evidence="9">Leaf</tissue>
    </source>
</reference>
<evidence type="ECO:0000256" key="7">
    <source>
        <dbReference type="SAM" id="MobiDB-lite"/>
    </source>
</evidence>
<evidence type="ECO:0000313" key="9">
    <source>
        <dbReference type="EMBL" id="TYK20629.1"/>
    </source>
</evidence>
<dbReference type="Gene3D" id="1.25.40.10">
    <property type="entry name" value="Tetratricopeptide repeat domain"/>
    <property type="match status" value="2"/>
</dbReference>
<dbReference type="FunFam" id="1.25.40.10:FF:000159">
    <property type="entry name" value="Tetratricopeptide repeat (TPR)-like superfamily protein"/>
    <property type="match status" value="1"/>
</dbReference>
<feature type="compositionally biased region" description="Polar residues" evidence="7">
    <location>
        <begin position="902"/>
        <end position="949"/>
    </location>
</feature>
<feature type="region of interest" description="Disordered" evidence="7">
    <location>
        <begin position="802"/>
        <end position="949"/>
    </location>
</feature>
<dbReference type="GO" id="GO:0071004">
    <property type="term" value="C:U2-type prespliceosome"/>
    <property type="evidence" value="ECO:0007669"/>
    <property type="project" value="TreeGrafter"/>
</dbReference>
<comment type="caution">
    <text evidence="9">The sequence shown here is derived from an EMBL/GenBank/DDBJ whole genome shotgun (WGS) entry which is preliminary data.</text>
</comment>
<dbReference type="GO" id="GO:0000243">
    <property type="term" value="C:commitment complex"/>
    <property type="evidence" value="ECO:0007669"/>
    <property type="project" value="TreeGrafter"/>
</dbReference>
<name>A0A5D3DAZ3_CUCMM</name>
<evidence type="ECO:0000313" key="10">
    <source>
        <dbReference type="Proteomes" id="UP000321393"/>
    </source>
</evidence>
<dbReference type="GO" id="GO:0000395">
    <property type="term" value="P:mRNA 5'-splice site recognition"/>
    <property type="evidence" value="ECO:0007669"/>
    <property type="project" value="TreeGrafter"/>
</dbReference>
<comment type="similarity">
    <text evidence="6">Belongs to the PRP39 family.</text>
</comment>
<feature type="compositionally biased region" description="Basic residues" evidence="7">
    <location>
        <begin position="852"/>
        <end position="862"/>
    </location>
</feature>
<dbReference type="SUPFAM" id="SSF48452">
    <property type="entry name" value="TPR-like"/>
    <property type="match status" value="1"/>
</dbReference>
<dbReference type="STRING" id="1194695.A0A5D3DAZ3"/>